<protein>
    <submittedName>
        <fullName evidence="1">Uncharacterized protein</fullName>
    </submittedName>
</protein>
<dbReference type="InterPro" id="IPR006764">
    <property type="entry name" value="SAM_dep_MeTrfase_SAV2177_type"/>
</dbReference>
<dbReference type="EMBL" id="JADBDY010000001">
    <property type="protein sequence ID" value="MBE1457220.1"/>
    <property type="molecule type" value="Genomic_DNA"/>
</dbReference>
<sequence length="46" mass="4841">MAQQAAPASGIVYVDHDPLVLAHARALLTSSPEGHTAYVDADLRDP</sequence>
<dbReference type="Proteomes" id="UP000598217">
    <property type="component" value="Unassembled WGS sequence"/>
</dbReference>
<comment type="caution">
    <text evidence="1">The sequence shown here is derived from an EMBL/GenBank/DDBJ whole genome shotgun (WGS) entry which is preliminary data.</text>
</comment>
<organism evidence="1 2">
    <name type="scientific">Nocardiopsis terrae</name>
    <dbReference type="NCBI Taxonomy" id="372655"/>
    <lineage>
        <taxon>Bacteria</taxon>
        <taxon>Bacillati</taxon>
        <taxon>Actinomycetota</taxon>
        <taxon>Actinomycetes</taxon>
        <taxon>Streptosporangiales</taxon>
        <taxon>Nocardiopsidaceae</taxon>
        <taxon>Nocardiopsis</taxon>
    </lineage>
</organism>
<dbReference type="SUPFAM" id="SSF53335">
    <property type="entry name" value="S-adenosyl-L-methionine-dependent methyltransferases"/>
    <property type="match status" value="1"/>
</dbReference>
<gene>
    <name evidence="1" type="ORF">H4W79_001434</name>
</gene>
<evidence type="ECO:0000313" key="2">
    <source>
        <dbReference type="Proteomes" id="UP000598217"/>
    </source>
</evidence>
<reference evidence="1 2" key="1">
    <citation type="submission" date="2020-10" db="EMBL/GenBank/DDBJ databases">
        <title>Sequencing the genomes of 1000 actinobacteria strains.</title>
        <authorList>
            <person name="Klenk H.-P."/>
        </authorList>
    </citation>
    <scope>NUCLEOTIDE SEQUENCE [LARGE SCALE GENOMIC DNA]</scope>
    <source>
        <strain evidence="1 2">DSM 45157</strain>
    </source>
</reference>
<dbReference type="InterPro" id="IPR029063">
    <property type="entry name" value="SAM-dependent_MTases_sf"/>
</dbReference>
<accession>A0ABR9HDW4</accession>
<dbReference type="Gene3D" id="3.40.50.150">
    <property type="entry name" value="Vaccinia Virus protein VP39"/>
    <property type="match status" value="1"/>
</dbReference>
<keyword evidence="2" id="KW-1185">Reference proteome</keyword>
<dbReference type="Pfam" id="PF04672">
    <property type="entry name" value="Methyltransf_19"/>
    <property type="match status" value="1"/>
</dbReference>
<proteinExistence type="predicted"/>
<name>A0ABR9HDW4_9ACTN</name>
<evidence type="ECO:0000313" key="1">
    <source>
        <dbReference type="EMBL" id="MBE1457220.1"/>
    </source>
</evidence>